<dbReference type="AlphaFoldDB" id="A0A2T7EAK5"/>
<accession>A0A2T7EAK5</accession>
<feature type="region of interest" description="Disordered" evidence="1">
    <location>
        <begin position="34"/>
        <end position="60"/>
    </location>
</feature>
<reference evidence="2 3" key="1">
    <citation type="submission" date="2018-04" db="EMBL/GenBank/DDBJ databases">
        <title>WGS assembly of Panicum hallii var. hallii HAL2.</title>
        <authorList>
            <person name="Lovell J."/>
            <person name="Jenkins J."/>
            <person name="Lowry D."/>
            <person name="Mamidi S."/>
            <person name="Sreedasyam A."/>
            <person name="Weng X."/>
            <person name="Barry K."/>
            <person name="Bonette J."/>
            <person name="Campitelli B."/>
            <person name="Daum C."/>
            <person name="Gordon S."/>
            <person name="Gould B."/>
            <person name="Lipzen A."/>
            <person name="MacQueen A."/>
            <person name="Palacio-Mejia J."/>
            <person name="Plott C."/>
            <person name="Shakirov E."/>
            <person name="Shu S."/>
            <person name="Yoshinaga Y."/>
            <person name="Zane M."/>
            <person name="Rokhsar D."/>
            <person name="Grimwood J."/>
            <person name="Schmutz J."/>
            <person name="Juenger T."/>
        </authorList>
    </citation>
    <scope>NUCLEOTIDE SEQUENCE [LARGE SCALE GENOMIC DNA]</scope>
    <source>
        <strain evidence="3">cv. HAL2</strain>
    </source>
</reference>
<evidence type="ECO:0000313" key="2">
    <source>
        <dbReference type="EMBL" id="PUZ64869.1"/>
    </source>
</evidence>
<dbReference type="Gramene" id="PUZ64869">
    <property type="protein sequence ID" value="PUZ64869"/>
    <property type="gene ID" value="GQ55_3G177400"/>
</dbReference>
<protein>
    <submittedName>
        <fullName evidence="2">Uncharacterized protein</fullName>
    </submittedName>
</protein>
<organism evidence="2 3">
    <name type="scientific">Panicum hallii var. hallii</name>
    <dbReference type="NCBI Taxonomy" id="1504633"/>
    <lineage>
        <taxon>Eukaryota</taxon>
        <taxon>Viridiplantae</taxon>
        <taxon>Streptophyta</taxon>
        <taxon>Embryophyta</taxon>
        <taxon>Tracheophyta</taxon>
        <taxon>Spermatophyta</taxon>
        <taxon>Magnoliopsida</taxon>
        <taxon>Liliopsida</taxon>
        <taxon>Poales</taxon>
        <taxon>Poaceae</taxon>
        <taxon>PACMAD clade</taxon>
        <taxon>Panicoideae</taxon>
        <taxon>Panicodae</taxon>
        <taxon>Paniceae</taxon>
        <taxon>Panicinae</taxon>
        <taxon>Panicum</taxon>
        <taxon>Panicum sect. Panicum</taxon>
    </lineage>
</organism>
<evidence type="ECO:0000313" key="3">
    <source>
        <dbReference type="Proteomes" id="UP000244336"/>
    </source>
</evidence>
<keyword evidence="3" id="KW-1185">Reference proteome</keyword>
<dbReference type="EMBL" id="CM009751">
    <property type="protein sequence ID" value="PUZ64869.1"/>
    <property type="molecule type" value="Genomic_DNA"/>
</dbReference>
<proteinExistence type="predicted"/>
<evidence type="ECO:0000256" key="1">
    <source>
        <dbReference type="SAM" id="MobiDB-lite"/>
    </source>
</evidence>
<sequence length="60" mass="6599">MQPLHSQLGTASTNIIITSLRGPLRSPGIASTHLAKHTASDPLRIAEAEKKRAEKKRREK</sequence>
<gene>
    <name evidence="2" type="ORF">GQ55_3G177400</name>
</gene>
<dbReference type="Proteomes" id="UP000244336">
    <property type="component" value="Chromosome 3"/>
</dbReference>
<name>A0A2T7EAK5_9POAL</name>